<accession>A0A6P0F053</accession>
<evidence type="ECO:0008006" key="6">
    <source>
        <dbReference type="Google" id="ProtNLM"/>
    </source>
</evidence>
<feature type="compositionally biased region" description="Acidic residues" evidence="1">
    <location>
        <begin position="818"/>
        <end position="856"/>
    </location>
</feature>
<comment type="caution">
    <text evidence="2">The sequence shown here is derived from an EMBL/GenBank/DDBJ whole genome shotgun (WGS) entry which is preliminary data.</text>
</comment>
<dbReference type="Pfam" id="PF12846">
    <property type="entry name" value="AAA_10"/>
    <property type="match status" value="1"/>
</dbReference>
<name>A0A6P0F053_9ACTN</name>
<dbReference type="InterPro" id="IPR027417">
    <property type="entry name" value="P-loop_NTPase"/>
</dbReference>
<gene>
    <name evidence="3" type="ORF">G3R41_21390</name>
    <name evidence="2" type="ORF">GCU67_20675</name>
</gene>
<sequence length="862" mass="93382">MPKLFSQSHRDDSALDTPKAIADGITASAQAVWAWVVLPTRSTDELNTDDIFALTSAGASTLRRLLPTDAEFHFKIQWGRWGAVEYRDAEAARIAKGARGRITQGQEEYLQLGAARMADHDFPQRLVLLGIQIKVSESRDLPALRRTSRVVGGEAAEIDDARGLLVRASTQARAWQQRMAESSFGARPATVRELAWSLRRDLRRTTDWLPSGPIATTGEIARLHSGAFALPRPDHMEIATDDGIAYVRFITSAQTGFPSAEMELPGSEWLKDLSIADEDPDGPASPVEVSIRGRNLGAKEAAARLSKALALTKEQERESAIGVAQEPPEQILEARAVLPERIKEVRKGTVGMVLDNPVWIVEARSLVDLDQRTAGIIDSYGDRGITLFVPQHVQHVLYKESVLGDHLRFSDCEQFRPMTTLVGGWFHGGSQVGPGHGPFLGGVLGSTPGPFQLRLTDASIEGDPVTTAFVGRSGSGKSTAVMLAMIAEVIYGAYGLLADLKGDLSGVVTVASWFGVPTTTVSTSEQASGSMCPFRFVADPDEAASRSVDNLLLMLPLGQAELAEAHVRAAGNKVASYPDPADRSTWAVILELTRSTDPVASQLGSDLAEMTRDPLARPVAGSPAKDVQGLPTTAGLVYMLFDGVYGRLPSKTADPRNWRQGQRLAVMLVQAGFSYATYVAGRVKGLPKVVALTELHKITGFDFGKELVGDLARVGRALDVSLLLDTQAVAELVEISGLIDQVSTVCAFRVKSNEEATAQAQLLGLSPEPLVLDRQKRWLPGQCEVRDRWGQLAPVEFDYLTGEIQAALKTTPERDEVGAAEDFDYYDQVDQQDDYDDEDLDDVGDADDVEDVDDVDEHLVPA</sequence>
<evidence type="ECO:0000256" key="1">
    <source>
        <dbReference type="SAM" id="MobiDB-lite"/>
    </source>
</evidence>
<dbReference type="EMBL" id="JAAGWB010000070">
    <property type="protein sequence ID" value="NEN53460.1"/>
    <property type="molecule type" value="Genomic_DNA"/>
</dbReference>
<evidence type="ECO:0000313" key="3">
    <source>
        <dbReference type="EMBL" id="NEN53460.1"/>
    </source>
</evidence>
<evidence type="ECO:0000313" key="4">
    <source>
        <dbReference type="Proteomes" id="UP000468828"/>
    </source>
</evidence>
<dbReference type="Proteomes" id="UP000471152">
    <property type="component" value="Unassembled WGS sequence"/>
</dbReference>
<dbReference type="RefSeq" id="WP_163613295.1">
    <property type="nucleotide sequence ID" value="NZ_JAAGWB010000070.1"/>
</dbReference>
<dbReference type="Gene3D" id="3.40.50.300">
    <property type="entry name" value="P-loop containing nucleotide triphosphate hydrolases"/>
    <property type="match status" value="1"/>
</dbReference>
<evidence type="ECO:0000313" key="5">
    <source>
        <dbReference type="Proteomes" id="UP000471152"/>
    </source>
</evidence>
<dbReference type="Proteomes" id="UP000468828">
    <property type="component" value="Unassembled WGS sequence"/>
</dbReference>
<feature type="region of interest" description="Disordered" evidence="1">
    <location>
        <begin position="816"/>
        <end position="862"/>
    </location>
</feature>
<keyword evidence="4" id="KW-1185">Reference proteome</keyword>
<organism evidence="2 4">
    <name type="scientific">Modestobacter muralis</name>
    <dbReference type="NCBI Taxonomy" id="1608614"/>
    <lineage>
        <taxon>Bacteria</taxon>
        <taxon>Bacillati</taxon>
        <taxon>Actinomycetota</taxon>
        <taxon>Actinomycetes</taxon>
        <taxon>Geodermatophilales</taxon>
        <taxon>Geodermatophilaceae</taxon>
        <taxon>Modestobacter</taxon>
    </lineage>
</organism>
<protein>
    <recommendedName>
        <fullName evidence="6">ATP-binding protein</fullName>
    </recommendedName>
</protein>
<reference evidence="3 5" key="2">
    <citation type="submission" date="2020-02" db="EMBL/GenBank/DDBJ databases">
        <title>The WGS of Modestobacter muralis DSM 100205.</title>
        <authorList>
            <person name="Jiang Z."/>
        </authorList>
    </citation>
    <scope>NUCLEOTIDE SEQUENCE [LARGE SCALE GENOMIC DNA]</scope>
    <source>
        <strain evidence="3 5">DSM 100205</strain>
    </source>
</reference>
<dbReference type="SUPFAM" id="SSF52540">
    <property type="entry name" value="P-loop containing nucleoside triphosphate hydrolases"/>
    <property type="match status" value="1"/>
</dbReference>
<evidence type="ECO:0000313" key="2">
    <source>
        <dbReference type="EMBL" id="NEK96560.1"/>
    </source>
</evidence>
<proteinExistence type="predicted"/>
<dbReference type="EMBL" id="JAAGWH010000067">
    <property type="protein sequence ID" value="NEK96560.1"/>
    <property type="molecule type" value="Genomic_DNA"/>
</dbReference>
<reference evidence="2 4" key="1">
    <citation type="submission" date="2020-01" db="EMBL/GenBank/DDBJ databases">
        <title>the WGS Modestobacter muralis CPCC 204518.</title>
        <authorList>
            <person name="Jiang Z."/>
        </authorList>
    </citation>
    <scope>NUCLEOTIDE SEQUENCE [LARGE SCALE GENOMIC DNA]</scope>
    <source>
        <strain evidence="2 4">DSM 100205</strain>
    </source>
</reference>
<dbReference type="AlphaFoldDB" id="A0A6P0F053"/>